<evidence type="ECO:0000313" key="1">
    <source>
        <dbReference type="EMBL" id="SCF41708.1"/>
    </source>
</evidence>
<name>A0A1C5A915_9ACTN</name>
<evidence type="ECO:0000313" key="2">
    <source>
        <dbReference type="Proteomes" id="UP000198864"/>
    </source>
</evidence>
<protein>
    <submittedName>
        <fullName evidence="1">Uncharacterized protein</fullName>
    </submittedName>
</protein>
<sequence>MGIPEFKLTSNGPWVVGETEIEQALILYDASPTHLRAEWETDELWVTWLDWLRETRAHGGFTVS</sequence>
<dbReference type="Proteomes" id="UP000198864">
    <property type="component" value="Unassembled WGS sequence"/>
</dbReference>
<dbReference type="AlphaFoldDB" id="A0A1C5A915"/>
<dbReference type="EMBL" id="FMCR01000009">
    <property type="protein sequence ID" value="SCF41708.1"/>
    <property type="molecule type" value="Genomic_DNA"/>
</dbReference>
<proteinExistence type="predicted"/>
<accession>A0A1C5A915</accession>
<reference evidence="1 2" key="1">
    <citation type="submission" date="2016-06" db="EMBL/GenBank/DDBJ databases">
        <authorList>
            <person name="Kjaerup R.B."/>
            <person name="Dalgaard T.S."/>
            <person name="Juul-Madsen H.R."/>
        </authorList>
    </citation>
    <scope>NUCLEOTIDE SEQUENCE [LARGE SCALE GENOMIC DNA]</scope>
    <source>
        <strain evidence="1 2">DSM 44871</strain>
    </source>
</reference>
<dbReference type="RefSeq" id="WP_244166500.1">
    <property type="nucleotide sequence ID" value="NZ_FMCR01000009.1"/>
</dbReference>
<gene>
    <name evidence="1" type="ORF">GA0070561_6484</name>
</gene>
<organism evidence="1 2">
    <name type="scientific">Micromonospora saelicesensis</name>
    <dbReference type="NCBI Taxonomy" id="285676"/>
    <lineage>
        <taxon>Bacteria</taxon>
        <taxon>Bacillati</taxon>
        <taxon>Actinomycetota</taxon>
        <taxon>Actinomycetes</taxon>
        <taxon>Micromonosporales</taxon>
        <taxon>Micromonosporaceae</taxon>
        <taxon>Micromonospora</taxon>
    </lineage>
</organism>